<dbReference type="Proteomes" id="UP000735302">
    <property type="component" value="Unassembled WGS sequence"/>
</dbReference>
<name>A0AAV3YX20_9GAST</name>
<feature type="non-terminal residue" evidence="2">
    <location>
        <position position="156"/>
    </location>
</feature>
<proteinExistence type="predicted"/>
<dbReference type="SUPFAM" id="SSF48726">
    <property type="entry name" value="Immunoglobulin"/>
    <property type="match status" value="1"/>
</dbReference>
<dbReference type="Gene3D" id="2.60.40.10">
    <property type="entry name" value="Immunoglobulins"/>
    <property type="match status" value="1"/>
</dbReference>
<evidence type="ECO:0000313" key="3">
    <source>
        <dbReference type="Proteomes" id="UP000735302"/>
    </source>
</evidence>
<feature type="region of interest" description="Disordered" evidence="1">
    <location>
        <begin position="1"/>
        <end position="26"/>
    </location>
</feature>
<protein>
    <submittedName>
        <fullName evidence="2">Contactin</fullName>
    </submittedName>
</protein>
<keyword evidence="3" id="KW-1185">Reference proteome</keyword>
<sequence>MALPRQGRDGRARARYRRVPPDLKADSQATAPPISLFIFSFLTDLAYNWFKGSIRSFIRPELNAQYFLSKNGKLYISEVQASDQATYHCMALMVPQQGQVLAANQAPSRISMPIKVTVGGENANTYGPDIQDKFPQFFPTVPMVGERIEIECLAYG</sequence>
<gene>
    <name evidence="2" type="ORF">PoB_001410400</name>
</gene>
<comment type="caution">
    <text evidence="2">The sequence shown here is derived from an EMBL/GenBank/DDBJ whole genome shotgun (WGS) entry which is preliminary data.</text>
</comment>
<accession>A0AAV3YX20</accession>
<dbReference type="EMBL" id="BLXT01001752">
    <property type="protein sequence ID" value="GFN87598.1"/>
    <property type="molecule type" value="Genomic_DNA"/>
</dbReference>
<organism evidence="2 3">
    <name type="scientific">Plakobranchus ocellatus</name>
    <dbReference type="NCBI Taxonomy" id="259542"/>
    <lineage>
        <taxon>Eukaryota</taxon>
        <taxon>Metazoa</taxon>
        <taxon>Spiralia</taxon>
        <taxon>Lophotrochozoa</taxon>
        <taxon>Mollusca</taxon>
        <taxon>Gastropoda</taxon>
        <taxon>Heterobranchia</taxon>
        <taxon>Euthyneura</taxon>
        <taxon>Panpulmonata</taxon>
        <taxon>Sacoglossa</taxon>
        <taxon>Placobranchoidea</taxon>
        <taxon>Plakobranchidae</taxon>
        <taxon>Plakobranchus</taxon>
    </lineage>
</organism>
<feature type="compositionally biased region" description="Basic and acidic residues" evidence="1">
    <location>
        <begin position="1"/>
        <end position="12"/>
    </location>
</feature>
<evidence type="ECO:0000256" key="1">
    <source>
        <dbReference type="SAM" id="MobiDB-lite"/>
    </source>
</evidence>
<dbReference type="InterPro" id="IPR036179">
    <property type="entry name" value="Ig-like_dom_sf"/>
</dbReference>
<dbReference type="InterPro" id="IPR013783">
    <property type="entry name" value="Ig-like_fold"/>
</dbReference>
<reference evidence="2 3" key="1">
    <citation type="journal article" date="2021" name="Elife">
        <title>Chloroplast acquisition without the gene transfer in kleptoplastic sea slugs, Plakobranchus ocellatus.</title>
        <authorList>
            <person name="Maeda T."/>
            <person name="Takahashi S."/>
            <person name="Yoshida T."/>
            <person name="Shimamura S."/>
            <person name="Takaki Y."/>
            <person name="Nagai Y."/>
            <person name="Toyoda A."/>
            <person name="Suzuki Y."/>
            <person name="Arimoto A."/>
            <person name="Ishii H."/>
            <person name="Satoh N."/>
            <person name="Nishiyama T."/>
            <person name="Hasebe M."/>
            <person name="Maruyama T."/>
            <person name="Minagawa J."/>
            <person name="Obokata J."/>
            <person name="Shigenobu S."/>
        </authorList>
    </citation>
    <scope>NUCLEOTIDE SEQUENCE [LARGE SCALE GENOMIC DNA]</scope>
</reference>
<dbReference type="AlphaFoldDB" id="A0AAV3YX20"/>
<evidence type="ECO:0000313" key="2">
    <source>
        <dbReference type="EMBL" id="GFN87598.1"/>
    </source>
</evidence>